<reference evidence="4 5" key="1">
    <citation type="submission" date="2019-03" db="EMBL/GenBank/DDBJ databases">
        <title>Genomic Encyclopedia of Type Strains, Phase IV (KMG-IV): sequencing the most valuable type-strain genomes for metagenomic binning, comparative biology and taxonomic classification.</title>
        <authorList>
            <person name="Goeker M."/>
        </authorList>
    </citation>
    <scope>NUCLEOTIDE SEQUENCE [LARGE SCALE GENOMIC DNA]</scope>
    <source>
        <strain evidence="4 5">DSM 103923</strain>
    </source>
</reference>
<dbReference type="InterPro" id="IPR016181">
    <property type="entry name" value="Acyl_CoA_acyltransferase"/>
</dbReference>
<dbReference type="RefSeq" id="WP_126463861.1">
    <property type="nucleotide sequence ID" value="NZ_AP018721.1"/>
</dbReference>
<dbReference type="EMBL" id="SLZY01000006">
    <property type="protein sequence ID" value="TCS72128.1"/>
    <property type="molecule type" value="Genomic_DNA"/>
</dbReference>
<dbReference type="PANTHER" id="PTHR43877:SF1">
    <property type="entry name" value="ACETYLTRANSFERASE"/>
    <property type="match status" value="1"/>
</dbReference>
<keyword evidence="2" id="KW-0012">Acyltransferase</keyword>
<dbReference type="Proteomes" id="UP000295135">
    <property type="component" value="Unassembled WGS sequence"/>
</dbReference>
<dbReference type="InterPro" id="IPR000182">
    <property type="entry name" value="GNAT_dom"/>
</dbReference>
<dbReference type="InterPro" id="IPR050832">
    <property type="entry name" value="Bact_Acetyltransf"/>
</dbReference>
<sequence length="169" mass="19263">MIEEIAVAPLALDEAEAVAELARLIWHAHYPGIISVEQIDYMLRERYKPGLIRQTLARGDRWLVARAGDVLLGFAHGYALMDGDYKLDKLYVHPDYQRHGIGHLLMDLMAEHAHRHGSRRLVLRVNRHNAKAIAAYRKYGFEVLVPIVEDIGSGYVMDDYVMTKNLETA</sequence>
<evidence type="ECO:0000313" key="4">
    <source>
        <dbReference type="EMBL" id="TCS72128.1"/>
    </source>
</evidence>
<dbReference type="Pfam" id="PF00583">
    <property type="entry name" value="Acetyltransf_1"/>
    <property type="match status" value="1"/>
</dbReference>
<evidence type="ECO:0000313" key="5">
    <source>
        <dbReference type="Proteomes" id="UP000295135"/>
    </source>
</evidence>
<feature type="domain" description="N-acetyltransferase" evidence="3">
    <location>
        <begin position="5"/>
        <end position="167"/>
    </location>
</feature>
<dbReference type="GO" id="GO:0016747">
    <property type="term" value="F:acyltransferase activity, transferring groups other than amino-acyl groups"/>
    <property type="evidence" value="ECO:0007669"/>
    <property type="project" value="InterPro"/>
</dbReference>
<gene>
    <name evidence="4" type="ORF">EDC61_10642</name>
</gene>
<protein>
    <submittedName>
        <fullName evidence="4">Acetyltransferase (GNAT) family protein</fullName>
    </submittedName>
</protein>
<evidence type="ECO:0000256" key="1">
    <source>
        <dbReference type="ARBA" id="ARBA00022679"/>
    </source>
</evidence>
<organism evidence="4 5">
    <name type="scientific">Sulfuritortus calidifontis</name>
    <dbReference type="NCBI Taxonomy" id="1914471"/>
    <lineage>
        <taxon>Bacteria</taxon>
        <taxon>Pseudomonadati</taxon>
        <taxon>Pseudomonadota</taxon>
        <taxon>Betaproteobacteria</taxon>
        <taxon>Nitrosomonadales</taxon>
        <taxon>Thiobacillaceae</taxon>
        <taxon>Sulfuritortus</taxon>
    </lineage>
</organism>
<evidence type="ECO:0000256" key="2">
    <source>
        <dbReference type="ARBA" id="ARBA00023315"/>
    </source>
</evidence>
<dbReference type="OrthoDB" id="9799601at2"/>
<dbReference type="PROSITE" id="PS51186">
    <property type="entry name" value="GNAT"/>
    <property type="match status" value="1"/>
</dbReference>
<name>A0A4R3JVN9_9PROT</name>
<comment type="caution">
    <text evidence="4">The sequence shown here is derived from an EMBL/GenBank/DDBJ whole genome shotgun (WGS) entry which is preliminary data.</text>
</comment>
<dbReference type="AlphaFoldDB" id="A0A4R3JVN9"/>
<dbReference type="Gene3D" id="3.40.630.30">
    <property type="match status" value="1"/>
</dbReference>
<dbReference type="CDD" id="cd04301">
    <property type="entry name" value="NAT_SF"/>
    <property type="match status" value="1"/>
</dbReference>
<dbReference type="SUPFAM" id="SSF55729">
    <property type="entry name" value="Acyl-CoA N-acyltransferases (Nat)"/>
    <property type="match status" value="1"/>
</dbReference>
<keyword evidence="5" id="KW-1185">Reference proteome</keyword>
<evidence type="ECO:0000259" key="3">
    <source>
        <dbReference type="PROSITE" id="PS51186"/>
    </source>
</evidence>
<proteinExistence type="predicted"/>
<dbReference type="PANTHER" id="PTHR43877">
    <property type="entry name" value="AMINOALKYLPHOSPHONATE N-ACETYLTRANSFERASE-RELATED-RELATED"/>
    <property type="match status" value="1"/>
</dbReference>
<keyword evidence="1 4" id="KW-0808">Transferase</keyword>
<accession>A0A4R3JVN9</accession>